<organism evidence="2 3">
    <name type="scientific">Paenibacillus agilis</name>
    <dbReference type="NCBI Taxonomy" id="3020863"/>
    <lineage>
        <taxon>Bacteria</taxon>
        <taxon>Bacillati</taxon>
        <taxon>Bacillota</taxon>
        <taxon>Bacilli</taxon>
        <taxon>Bacillales</taxon>
        <taxon>Paenibacillaceae</taxon>
        <taxon>Paenibacillus</taxon>
    </lineage>
</organism>
<dbReference type="GO" id="GO:0003697">
    <property type="term" value="F:single-stranded DNA binding"/>
    <property type="evidence" value="ECO:0007669"/>
    <property type="project" value="InterPro"/>
</dbReference>
<reference evidence="2 3" key="1">
    <citation type="submission" date="2019-07" db="EMBL/GenBank/DDBJ databases">
        <authorList>
            <person name="Kim J."/>
        </authorList>
    </citation>
    <scope>NUCLEOTIDE SEQUENCE [LARGE SCALE GENOMIC DNA]</scope>
    <source>
        <strain evidence="2 3">N4</strain>
    </source>
</reference>
<sequence length="272" mass="31059">MSNNQKVNELYAVLKSGVDSLYDSQAWKEFLKVQSLFHKYSWRNTILIYLQCPHATRILGFKEWKKVKRFVQRGEKAIKIWAPSIKIEKDEETEEEVPKVNGYYPVSVFDISQTGGEELPTLTPELKMETEELKSFYETLKSICEFPIEETTLSKGIKGSYSPVTDQIKIKKGMASLHKCKTLIHEMSHAYLHKNSSKTRGMEEVEAEGTAYVVLSYFGFDTSQYSFGYVAGWNGSKESKDIESAASTIQKTACQIIEMIEKERNQSAKQVA</sequence>
<dbReference type="Pfam" id="PF08401">
    <property type="entry name" value="ArdcN"/>
    <property type="match status" value="1"/>
</dbReference>
<gene>
    <name evidence="2" type="ORF">FPZ44_24705</name>
</gene>
<evidence type="ECO:0000313" key="2">
    <source>
        <dbReference type="EMBL" id="TVX85560.1"/>
    </source>
</evidence>
<comment type="caution">
    <text evidence="2">The sequence shown here is derived from an EMBL/GenBank/DDBJ whole genome shotgun (WGS) entry which is preliminary data.</text>
</comment>
<proteinExistence type="predicted"/>
<accession>A0A559IDF3</accession>
<dbReference type="EMBL" id="VNJK01000007">
    <property type="protein sequence ID" value="TVX85560.1"/>
    <property type="molecule type" value="Genomic_DNA"/>
</dbReference>
<keyword evidence="3" id="KW-1185">Reference proteome</keyword>
<dbReference type="Proteomes" id="UP000318102">
    <property type="component" value="Unassembled WGS sequence"/>
</dbReference>
<dbReference type="RefSeq" id="WP_144995049.1">
    <property type="nucleotide sequence ID" value="NZ_VNJK01000007.1"/>
</dbReference>
<feature type="domain" description="N-terminal" evidence="1">
    <location>
        <begin position="25"/>
        <end position="103"/>
    </location>
</feature>
<protein>
    <recommendedName>
        <fullName evidence="1">N-terminal domain-containing protein</fullName>
    </recommendedName>
</protein>
<evidence type="ECO:0000313" key="3">
    <source>
        <dbReference type="Proteomes" id="UP000318102"/>
    </source>
</evidence>
<name>A0A559IDF3_9BACL</name>
<dbReference type="InterPro" id="IPR013610">
    <property type="entry name" value="ArdC_N"/>
</dbReference>
<evidence type="ECO:0000259" key="1">
    <source>
        <dbReference type="Pfam" id="PF08401"/>
    </source>
</evidence>
<dbReference type="OrthoDB" id="9803716at2"/>
<dbReference type="AlphaFoldDB" id="A0A559IDF3"/>